<organism evidence="1 2">
    <name type="scientific">Arthrobacter livingstonensis</name>
    <dbReference type="NCBI Taxonomy" id="670078"/>
    <lineage>
        <taxon>Bacteria</taxon>
        <taxon>Bacillati</taxon>
        <taxon>Actinomycetota</taxon>
        <taxon>Actinomycetes</taxon>
        <taxon>Micrococcales</taxon>
        <taxon>Micrococcaceae</taxon>
        <taxon>Arthrobacter</taxon>
    </lineage>
</organism>
<reference evidence="1 2" key="1">
    <citation type="submission" date="2018-05" db="EMBL/GenBank/DDBJ databases">
        <title>Genetic diversity of glacier-inhabiting Cryobacterium bacteria in China and description of Cryobacterium mengkeensis sp. nov. and Arthrobacter glacialis sp. nov.</title>
        <authorList>
            <person name="Liu Q."/>
            <person name="Xin Y.-H."/>
        </authorList>
    </citation>
    <scope>NUCLEOTIDE SEQUENCE [LARGE SCALE GENOMIC DNA]</scope>
    <source>
        <strain evidence="1 2">LI2</strain>
    </source>
</reference>
<dbReference type="Pfam" id="PF11042">
    <property type="entry name" value="DUF2750"/>
    <property type="match status" value="1"/>
</dbReference>
<dbReference type="AlphaFoldDB" id="A0A2V5L3A9"/>
<sequence length="116" mass="12691">MSAAHASAFYDEVLGFQTVWATSDANGYPAPRNSDGHRSMPFWSAKSRAERITTSLDADKEFSVVSIALGEWRSRWLPGLDADGILVGLNWSGTHATAYDVAPTEVMVSLSTRELR</sequence>
<proteinExistence type="predicted"/>
<gene>
    <name evidence="1" type="ORF">CVV68_21570</name>
</gene>
<evidence type="ECO:0000313" key="1">
    <source>
        <dbReference type="EMBL" id="PYI64594.1"/>
    </source>
</evidence>
<dbReference type="EMBL" id="QJVD01000046">
    <property type="protein sequence ID" value="PYI64594.1"/>
    <property type="molecule type" value="Genomic_DNA"/>
</dbReference>
<dbReference type="OrthoDB" id="2936081at2"/>
<accession>A0A2V5L3A9</accession>
<name>A0A2V5L3A9_9MICC</name>
<protein>
    <submittedName>
        <fullName evidence="1">DUF2750 domain-containing protein</fullName>
    </submittedName>
</protein>
<dbReference type="InterPro" id="IPR021284">
    <property type="entry name" value="DUF2750"/>
</dbReference>
<comment type="caution">
    <text evidence="1">The sequence shown here is derived from an EMBL/GenBank/DDBJ whole genome shotgun (WGS) entry which is preliminary data.</text>
</comment>
<evidence type="ECO:0000313" key="2">
    <source>
        <dbReference type="Proteomes" id="UP000247832"/>
    </source>
</evidence>
<keyword evidence="2" id="KW-1185">Reference proteome</keyword>
<dbReference type="Proteomes" id="UP000247832">
    <property type="component" value="Unassembled WGS sequence"/>
</dbReference>